<dbReference type="Gene3D" id="3.80.20.20">
    <property type="entry name" value="Receptor L-domain"/>
    <property type="match status" value="2"/>
</dbReference>
<evidence type="ECO:0000313" key="3">
    <source>
        <dbReference type="EMBL" id="KAJ5083792.1"/>
    </source>
</evidence>
<dbReference type="OrthoDB" id="536881at2759"/>
<organism evidence="3 4">
    <name type="scientific">Penicillium angulare</name>
    <dbReference type="NCBI Taxonomy" id="116970"/>
    <lineage>
        <taxon>Eukaryota</taxon>
        <taxon>Fungi</taxon>
        <taxon>Dikarya</taxon>
        <taxon>Ascomycota</taxon>
        <taxon>Pezizomycotina</taxon>
        <taxon>Eurotiomycetes</taxon>
        <taxon>Eurotiomycetidae</taxon>
        <taxon>Eurotiales</taxon>
        <taxon>Aspergillaceae</taxon>
        <taxon>Penicillium</taxon>
    </lineage>
</organism>
<feature type="compositionally biased region" description="Basic and acidic residues" evidence="1">
    <location>
        <begin position="472"/>
        <end position="489"/>
    </location>
</feature>
<accession>A0A9W9JWM4</accession>
<keyword evidence="2" id="KW-0812">Transmembrane</keyword>
<feature type="region of interest" description="Disordered" evidence="1">
    <location>
        <begin position="413"/>
        <end position="438"/>
    </location>
</feature>
<keyword evidence="2" id="KW-1133">Transmembrane helix</keyword>
<dbReference type="EMBL" id="JAPQKH010000008">
    <property type="protein sequence ID" value="KAJ5083792.1"/>
    <property type="molecule type" value="Genomic_DNA"/>
</dbReference>
<comment type="caution">
    <text evidence="3">The sequence shown here is derived from an EMBL/GenBank/DDBJ whole genome shotgun (WGS) entry which is preliminary data.</text>
</comment>
<keyword evidence="4" id="KW-1185">Reference proteome</keyword>
<feature type="transmembrane region" description="Helical" evidence="2">
    <location>
        <begin position="442"/>
        <end position="464"/>
    </location>
</feature>
<gene>
    <name evidence="3" type="ORF">N7456_013219</name>
</gene>
<dbReference type="InterPro" id="IPR036941">
    <property type="entry name" value="Rcpt_L-dom_sf"/>
</dbReference>
<proteinExistence type="predicted"/>
<evidence type="ECO:0000313" key="4">
    <source>
        <dbReference type="Proteomes" id="UP001149165"/>
    </source>
</evidence>
<sequence length="527" mass="55017">MWRLGSSHGLTLAPNIVNFARTGDQNKIESSCPAKSFFDMHVTYAYLCLILGASTVLGSSCDGGTINSQSDADAMSSCSIISGDITVIDYDGTSLNISGPANITGNFNVTDAPDLTELYATDLETISGELSIGGTLANLATLDLGSMFSVGSLDWENLPNLTNPSLPASGINSSDSIRLVNTGIHGISWVNMDTTDNVYIADNPLLVNDISLQFSSFTGSVEVSGNGNEKQRPGFGMTHATSGGSIKLSNVSSVQLGNMNHLSGDLELAGSTNGVVRMPNLERVDGSLSIQDNPDTHQLFFNLLRYVVGNITITGNDNLNNYSIMALEEIGGDATFDGAYGLLRLPSVTYIGGTLSVNGTSEGLTCEQIKSRSYAECANEYTCQIGVKSAGTTSLSTASATHSVSVPSDLYVTSTSPAGSTSSSSSSPSSSSSKDMPTGEKVGLGVGIGVGVPVIFGAALFFVLTRRKRTNNDNDSRLIPEAGGNERYEAPANEVGGMNELAVEGSNNGIGFKNKAPVELPVSEEYK</sequence>
<evidence type="ECO:0000256" key="2">
    <source>
        <dbReference type="SAM" id="Phobius"/>
    </source>
</evidence>
<reference evidence="3" key="2">
    <citation type="journal article" date="2023" name="IMA Fungus">
        <title>Comparative genomic study of the Penicillium genus elucidates a diverse pangenome and 15 lateral gene transfer events.</title>
        <authorList>
            <person name="Petersen C."/>
            <person name="Sorensen T."/>
            <person name="Nielsen M.R."/>
            <person name="Sondergaard T.E."/>
            <person name="Sorensen J.L."/>
            <person name="Fitzpatrick D.A."/>
            <person name="Frisvad J.C."/>
            <person name="Nielsen K.L."/>
        </authorList>
    </citation>
    <scope>NUCLEOTIDE SEQUENCE</scope>
    <source>
        <strain evidence="3">IBT 30069</strain>
    </source>
</reference>
<keyword evidence="2" id="KW-0472">Membrane</keyword>
<dbReference type="AlphaFoldDB" id="A0A9W9JWM4"/>
<reference evidence="3" key="1">
    <citation type="submission" date="2022-11" db="EMBL/GenBank/DDBJ databases">
        <authorList>
            <person name="Petersen C."/>
        </authorList>
    </citation>
    <scope>NUCLEOTIDE SEQUENCE</scope>
    <source>
        <strain evidence="3">IBT 30069</strain>
    </source>
</reference>
<name>A0A9W9JWM4_9EURO</name>
<protein>
    <submittedName>
        <fullName evidence="3">Uncharacterized protein</fullName>
    </submittedName>
</protein>
<dbReference type="SUPFAM" id="SSF52058">
    <property type="entry name" value="L domain-like"/>
    <property type="match status" value="2"/>
</dbReference>
<dbReference type="Proteomes" id="UP001149165">
    <property type="component" value="Unassembled WGS sequence"/>
</dbReference>
<evidence type="ECO:0000256" key="1">
    <source>
        <dbReference type="SAM" id="MobiDB-lite"/>
    </source>
</evidence>
<feature type="region of interest" description="Disordered" evidence="1">
    <location>
        <begin position="472"/>
        <end position="492"/>
    </location>
</feature>